<gene>
    <name evidence="1" type="ORF">CGL2_11284046</name>
</gene>
<evidence type="ECO:0000313" key="1">
    <source>
        <dbReference type="EMBL" id="EDZ38221.1"/>
    </source>
</evidence>
<reference evidence="1" key="1">
    <citation type="journal article" date="2004" name="Nature">
        <title>Community structure and metabolism through reconstruction of microbial genomes from the environment.</title>
        <authorList>
            <person name="Tyson G.W."/>
            <person name="Chapman J."/>
            <person name="Hugenholtz P."/>
            <person name="Allen E.E."/>
            <person name="Ram R.J."/>
            <person name="Richardson P.M."/>
            <person name="Solovyev V.V."/>
            <person name="Rubin E.M."/>
            <person name="Rokhsar D.S."/>
            <person name="Banfield J.F."/>
        </authorList>
    </citation>
    <scope>NUCLEOTIDE SEQUENCE [LARGE SCALE GENOMIC DNA]</scope>
</reference>
<dbReference type="EMBL" id="DS995262">
    <property type="protein sequence ID" value="EDZ38221.1"/>
    <property type="molecule type" value="Genomic_DNA"/>
</dbReference>
<protein>
    <submittedName>
        <fullName evidence="1">Uncharacterized protein</fullName>
    </submittedName>
</protein>
<dbReference type="AlphaFoldDB" id="B6ARX5"/>
<sequence length="189" mass="20612">MTRTINIVITDTGPLISLAKGGHLSLLLLFKSEVRIRIADAVAHEVTRFAGKYPDAAVIARFIAENAPRVQVEKTELGTTLIAAMQLWDTYQSAPLEKKAILENAAGLKPENPPRNGGEAAILGLAREMTYAHKEDVILVLSEDRRFLSAGIGLTQTHVLSTRAFLEGLSRLGKISLDKIWSDIVTNRG</sequence>
<organism evidence="1">
    <name type="scientific">Leptospirillum sp. Group II '5-way CG'</name>
    <dbReference type="NCBI Taxonomy" id="419541"/>
    <lineage>
        <taxon>Bacteria</taxon>
        <taxon>Pseudomonadati</taxon>
        <taxon>Nitrospirota</taxon>
        <taxon>Nitrospiria</taxon>
        <taxon>Nitrospirales</taxon>
        <taxon>Nitrospiraceae</taxon>
        <taxon>Leptospirillum</taxon>
    </lineage>
</organism>
<reference evidence="1" key="2">
    <citation type="journal article" date="2008" name="PLoS Biol.">
        <title>Population genomic analysis of strain variation in Leptospirillum group II bacteria involved in acid mine drainage formation.</title>
        <authorList>
            <person name="Simmons S.L."/>
            <person name="Dibartolo G."/>
            <person name="Denef V.J."/>
            <person name="Goltsman D.S."/>
            <person name="Thelen M.P."/>
            <person name="Banfield J.F."/>
        </authorList>
    </citation>
    <scope>NUCLEOTIDE SEQUENCE [LARGE SCALE GENOMIC DNA]</scope>
</reference>
<proteinExistence type="predicted"/>
<name>B6ARX5_9BACT</name>
<accession>B6ARX5</accession>
<dbReference type="InterPro" id="IPR021799">
    <property type="entry name" value="PIN-like_prokaryotic"/>
</dbReference>
<dbReference type="Pfam" id="PF11848">
    <property type="entry name" value="DUF3368"/>
    <property type="match status" value="1"/>
</dbReference>